<dbReference type="RefSeq" id="WP_324179091.1">
    <property type="nucleotide sequence ID" value="NZ_BAABAW010000008.1"/>
</dbReference>
<dbReference type="PANTHER" id="PTHR30386:SF26">
    <property type="entry name" value="TRANSPORT PROTEIN COMB"/>
    <property type="match status" value="1"/>
</dbReference>
<reference evidence="7 8" key="1">
    <citation type="journal article" date="2013" name="Int. J. Syst. Evol. Microbiol.">
        <title>Aquimarina gracilis sp. nov., isolated from the gut microflora of a mussel, Mytilus coruscus, and emended description of Aquimarina spongiae.</title>
        <authorList>
            <person name="Park S.C."/>
            <person name="Choe H.N."/>
            <person name="Baik K.S."/>
            <person name="Seong C.N."/>
        </authorList>
    </citation>
    <scope>NUCLEOTIDE SEQUENCE [LARGE SCALE GENOMIC DNA]</scope>
    <source>
        <strain evidence="7 8">PSC32</strain>
    </source>
</reference>
<proteinExistence type="predicted"/>
<dbReference type="InterPro" id="IPR058982">
    <property type="entry name" value="Beta-barrel_AprE"/>
</dbReference>
<evidence type="ECO:0000256" key="5">
    <source>
        <dbReference type="SAM" id="Phobius"/>
    </source>
</evidence>
<dbReference type="Proteomes" id="UP001327027">
    <property type="component" value="Unassembled WGS sequence"/>
</dbReference>
<protein>
    <submittedName>
        <fullName evidence="7">HlyD family efflux transporter periplasmic adaptor subunit</fullName>
    </submittedName>
</protein>
<dbReference type="InterPro" id="IPR050739">
    <property type="entry name" value="MFP"/>
</dbReference>
<sequence length="390" mass="44523">MKQLFPKEIIEHTTEVHQFQHSNTSKMIYATILIAILIALILLPFIKVDIYTTARGILKPSKERIKITPLQSGKVVFVNMLDNQKVQQGDTLLMTNASLVNKKMERTTTQLEETKQFIADCEYLINTKKPKFAKIQSVRYQKEFLYFAQKMHELKTTFEKTKVDYLRNEKLYNKGVVAKVEYEESAYEHKLAANNLKQYKKQQKNNWQTTVTDYKNTIRELEGGITELEQNQKELVITAPIDGVLKNVVGIEAGILILGGNSIAEISPDTGLIAECYLSPADIGLVSEKRPVNFQIDAFNYNQWGLATGKILEISKDVDVINEQPVFKVRCVIDQKQLQLKNGFEGHFNKGMTLSARFQLTECTLFDLLYDKVDDWLNPSSPTITQASVK</sequence>
<evidence type="ECO:0000256" key="1">
    <source>
        <dbReference type="ARBA" id="ARBA00004167"/>
    </source>
</evidence>
<organism evidence="7 8">
    <name type="scientific">Aquimarina gracilis</name>
    <dbReference type="NCBI Taxonomy" id="874422"/>
    <lineage>
        <taxon>Bacteria</taxon>
        <taxon>Pseudomonadati</taxon>
        <taxon>Bacteroidota</taxon>
        <taxon>Flavobacteriia</taxon>
        <taxon>Flavobacteriales</taxon>
        <taxon>Flavobacteriaceae</taxon>
        <taxon>Aquimarina</taxon>
    </lineage>
</organism>
<keyword evidence="2 5" id="KW-0812">Transmembrane</keyword>
<comment type="subcellular location">
    <subcellularLocation>
        <location evidence="1">Membrane</location>
        <topology evidence="1">Single-pass membrane protein</topology>
    </subcellularLocation>
</comment>
<evidence type="ECO:0000256" key="2">
    <source>
        <dbReference type="ARBA" id="ARBA00022692"/>
    </source>
</evidence>
<keyword evidence="3 5" id="KW-1133">Transmembrane helix</keyword>
<dbReference type="Gene3D" id="2.40.30.170">
    <property type="match status" value="1"/>
</dbReference>
<evidence type="ECO:0000259" key="6">
    <source>
        <dbReference type="Pfam" id="PF26002"/>
    </source>
</evidence>
<evidence type="ECO:0000256" key="3">
    <source>
        <dbReference type="ARBA" id="ARBA00022989"/>
    </source>
</evidence>
<accession>A0ABU5ZSR9</accession>
<evidence type="ECO:0000256" key="4">
    <source>
        <dbReference type="ARBA" id="ARBA00023136"/>
    </source>
</evidence>
<keyword evidence="8" id="KW-1185">Reference proteome</keyword>
<dbReference type="PANTHER" id="PTHR30386">
    <property type="entry name" value="MEMBRANE FUSION SUBUNIT OF EMRAB-TOLC MULTIDRUG EFFLUX PUMP"/>
    <property type="match status" value="1"/>
</dbReference>
<name>A0ABU5ZSR9_9FLAO</name>
<keyword evidence="4 5" id="KW-0472">Membrane</keyword>
<feature type="transmembrane region" description="Helical" evidence="5">
    <location>
        <begin position="27"/>
        <end position="46"/>
    </location>
</feature>
<dbReference type="Pfam" id="PF26002">
    <property type="entry name" value="Beta-barrel_AprE"/>
    <property type="match status" value="1"/>
</dbReference>
<evidence type="ECO:0000313" key="7">
    <source>
        <dbReference type="EMBL" id="MEB3345055.1"/>
    </source>
</evidence>
<feature type="domain" description="AprE-like beta-barrel" evidence="6">
    <location>
        <begin position="272"/>
        <end position="359"/>
    </location>
</feature>
<evidence type="ECO:0000313" key="8">
    <source>
        <dbReference type="Proteomes" id="UP001327027"/>
    </source>
</evidence>
<gene>
    <name evidence="7" type="ORF">U6A24_06265</name>
</gene>
<dbReference type="EMBL" id="JAYKLX010000003">
    <property type="protein sequence ID" value="MEB3345055.1"/>
    <property type="molecule type" value="Genomic_DNA"/>
</dbReference>
<comment type="caution">
    <text evidence="7">The sequence shown here is derived from an EMBL/GenBank/DDBJ whole genome shotgun (WGS) entry which is preliminary data.</text>
</comment>